<dbReference type="AlphaFoldDB" id="A0A6J7FTU1"/>
<accession>A0A6J7FTU1</accession>
<protein>
    <submittedName>
        <fullName evidence="1">Unannotated protein</fullName>
    </submittedName>
</protein>
<proteinExistence type="predicted"/>
<sequence length="68" mass="7105">MRVGGGCRCGLMSEKAVQGLTPRLRLHDHSRATAIGGVVNGVVHVVGEVAQVDDVEFEDALLAGLAHE</sequence>
<evidence type="ECO:0000313" key="1">
    <source>
        <dbReference type="EMBL" id="CAB4897324.1"/>
    </source>
</evidence>
<organism evidence="1">
    <name type="scientific">freshwater metagenome</name>
    <dbReference type="NCBI Taxonomy" id="449393"/>
    <lineage>
        <taxon>unclassified sequences</taxon>
        <taxon>metagenomes</taxon>
        <taxon>ecological metagenomes</taxon>
    </lineage>
</organism>
<reference evidence="1" key="1">
    <citation type="submission" date="2020-05" db="EMBL/GenBank/DDBJ databases">
        <authorList>
            <person name="Chiriac C."/>
            <person name="Salcher M."/>
            <person name="Ghai R."/>
            <person name="Kavagutti S V."/>
        </authorList>
    </citation>
    <scope>NUCLEOTIDE SEQUENCE</scope>
</reference>
<dbReference type="EMBL" id="CAFBMB010000045">
    <property type="protein sequence ID" value="CAB4897324.1"/>
    <property type="molecule type" value="Genomic_DNA"/>
</dbReference>
<gene>
    <name evidence="1" type="ORF">UFOPK3516_00755</name>
</gene>
<name>A0A6J7FTU1_9ZZZZ</name>